<keyword evidence="4" id="KW-1185">Reference proteome</keyword>
<accession>A0A512B818</accession>
<dbReference type="GO" id="GO:0030246">
    <property type="term" value="F:carbohydrate binding"/>
    <property type="evidence" value="ECO:0007669"/>
    <property type="project" value="InterPro"/>
</dbReference>
<dbReference type="GO" id="GO:0016052">
    <property type="term" value="P:carbohydrate catabolic process"/>
    <property type="evidence" value="ECO:0007669"/>
    <property type="project" value="InterPro"/>
</dbReference>
<evidence type="ECO:0000259" key="2">
    <source>
        <dbReference type="Pfam" id="PF19313"/>
    </source>
</evidence>
<gene>
    <name evidence="3" type="ORF">SAE01_05940</name>
</gene>
<reference evidence="3 4" key="1">
    <citation type="submission" date="2019-07" db="EMBL/GenBank/DDBJ databases">
        <title>Whole genome shotgun sequence of Segetibacter aerophilus NBRC 106135.</title>
        <authorList>
            <person name="Hosoyama A."/>
            <person name="Uohara A."/>
            <person name="Ohji S."/>
            <person name="Ichikawa N."/>
        </authorList>
    </citation>
    <scope>NUCLEOTIDE SEQUENCE [LARGE SCALE GENOMIC DNA]</scope>
    <source>
        <strain evidence="3 4">NBRC 106135</strain>
    </source>
</reference>
<feature type="domain" description="Carbohydrate-binding" evidence="1">
    <location>
        <begin position="51"/>
        <end position="211"/>
    </location>
</feature>
<organism evidence="3 4">
    <name type="scientific">Segetibacter aerophilus</name>
    <dbReference type="NCBI Taxonomy" id="670293"/>
    <lineage>
        <taxon>Bacteria</taxon>
        <taxon>Pseudomonadati</taxon>
        <taxon>Bacteroidota</taxon>
        <taxon>Chitinophagia</taxon>
        <taxon>Chitinophagales</taxon>
        <taxon>Chitinophagaceae</taxon>
        <taxon>Segetibacter</taxon>
    </lineage>
</organism>
<dbReference type="InterPro" id="IPR010502">
    <property type="entry name" value="Carb-bd_dom_fam9"/>
</dbReference>
<evidence type="ECO:0000313" key="3">
    <source>
        <dbReference type="EMBL" id="GEO08098.1"/>
    </source>
</evidence>
<dbReference type="EMBL" id="BJYT01000001">
    <property type="protein sequence ID" value="GEO08098.1"/>
    <property type="molecule type" value="Genomic_DNA"/>
</dbReference>
<dbReference type="SUPFAM" id="SSF49344">
    <property type="entry name" value="CBD9-like"/>
    <property type="match status" value="1"/>
</dbReference>
<dbReference type="OrthoDB" id="9786766at2"/>
<dbReference type="CDD" id="cd09618">
    <property type="entry name" value="CBM9_like_2"/>
    <property type="match status" value="1"/>
</dbReference>
<dbReference type="Gene3D" id="2.60.40.1190">
    <property type="match status" value="1"/>
</dbReference>
<comment type="caution">
    <text evidence="3">The sequence shown here is derived from an EMBL/GenBank/DDBJ whole genome shotgun (WGS) entry which is preliminary data.</text>
</comment>
<dbReference type="Proteomes" id="UP000321513">
    <property type="component" value="Unassembled WGS sequence"/>
</dbReference>
<evidence type="ECO:0000259" key="1">
    <source>
        <dbReference type="Pfam" id="PF06452"/>
    </source>
</evidence>
<feature type="domain" description="DUF5916" evidence="2">
    <location>
        <begin position="248"/>
        <end position="347"/>
    </location>
</feature>
<sequence>MLALKNCYAWPNIKTAFVILFLSTIYATTSGQKKNSSYQYDIRKATSAIKIDGVIDDRAWQDAAVAKDFFMVQPMDTSFAKTLTQVRMAYDEHNLYLLAECFQGVAGPNYVESLRNDWNFGKNDNFLMFMDPFDDQTNGFAFGTNAAGAQWDGMMYGGSAVDLNWDNKWKSAVKNYKDKWVLELAIPFKSIRYKKDISKWGINFSRLDLKTSEKSSWAPVPRQFPTASLAYSGILAWDQPPPSAGSNISLIPYALGATTKNHDNNSPSTYRKDVGVDAKIALTSSLNLDLTVNPDFSQVEVDRQVTNLDRFELFFPERRQFFLENGDLFANFGYASIRPFFSRRIGLGVPIRFGARISGKPDKNWRIGAMNMQTGGVDNTGLPAQNFTVASVQRRVFSRSNIGVIFINKESVNYHPGADPTKPTYSNYNRNIGLEYNLASSDNKITGKALVLKSFTPGTSGGDFVQAGNIQYSGRKMLVSWQHEYVGKNYNPEVGYVPRRGYVKINPSAGYFFFPKGGKILSHGPQLVYLSYFNTSLKKTDDEAFINYSFTTRKQSTFSTFLSYDYVELLQAFDPTNFTKDTLARGSTHRWNAWGTSFVSKPQSVFTYAFSSRYGGYYAKGTRLNLTADIGYRFQPYVSLALSTSYNNIDLPKPWNQHTFWLVGPRVDVTMTNKLFFTTFVQYNNQQNNINLNTRFQWRYKPASDIFFVYTDNYLPAPFSVRNRAMVLKWTYWWNL</sequence>
<dbReference type="AlphaFoldDB" id="A0A512B818"/>
<name>A0A512B818_9BACT</name>
<proteinExistence type="predicted"/>
<evidence type="ECO:0000313" key="4">
    <source>
        <dbReference type="Proteomes" id="UP000321513"/>
    </source>
</evidence>
<protein>
    <submittedName>
        <fullName evidence="3">Uncharacterized protein</fullName>
    </submittedName>
</protein>
<dbReference type="Pfam" id="PF19313">
    <property type="entry name" value="DUF5916"/>
    <property type="match status" value="1"/>
</dbReference>
<dbReference type="Pfam" id="PF06452">
    <property type="entry name" value="CBM9_1"/>
    <property type="match status" value="1"/>
</dbReference>
<dbReference type="InterPro" id="IPR045670">
    <property type="entry name" value="DUF5916"/>
</dbReference>
<dbReference type="GO" id="GO:0004553">
    <property type="term" value="F:hydrolase activity, hydrolyzing O-glycosyl compounds"/>
    <property type="evidence" value="ECO:0007669"/>
    <property type="project" value="InterPro"/>
</dbReference>